<gene>
    <name evidence="1" type="ORF">E2C01_081959</name>
</gene>
<accession>A0A5B7J2H8</accession>
<dbReference type="Proteomes" id="UP000324222">
    <property type="component" value="Unassembled WGS sequence"/>
</dbReference>
<comment type="caution">
    <text evidence="1">The sequence shown here is derived from an EMBL/GenBank/DDBJ whole genome shotgun (WGS) entry which is preliminary data.</text>
</comment>
<sequence length="61" mass="6723">MAPCTQKAEQRLVPGLGTHRWDEKSIGVLIRPHYGKQVKSGAGYMKKYFSSSSSSSSSSWC</sequence>
<dbReference type="AlphaFoldDB" id="A0A5B7J2H8"/>
<protein>
    <submittedName>
        <fullName evidence="1">Uncharacterized protein</fullName>
    </submittedName>
</protein>
<name>A0A5B7J2H8_PORTR</name>
<organism evidence="1 2">
    <name type="scientific">Portunus trituberculatus</name>
    <name type="common">Swimming crab</name>
    <name type="synonym">Neptunus trituberculatus</name>
    <dbReference type="NCBI Taxonomy" id="210409"/>
    <lineage>
        <taxon>Eukaryota</taxon>
        <taxon>Metazoa</taxon>
        <taxon>Ecdysozoa</taxon>
        <taxon>Arthropoda</taxon>
        <taxon>Crustacea</taxon>
        <taxon>Multicrustacea</taxon>
        <taxon>Malacostraca</taxon>
        <taxon>Eumalacostraca</taxon>
        <taxon>Eucarida</taxon>
        <taxon>Decapoda</taxon>
        <taxon>Pleocyemata</taxon>
        <taxon>Brachyura</taxon>
        <taxon>Eubrachyura</taxon>
        <taxon>Portunoidea</taxon>
        <taxon>Portunidae</taxon>
        <taxon>Portuninae</taxon>
        <taxon>Portunus</taxon>
    </lineage>
</organism>
<proteinExistence type="predicted"/>
<reference evidence="1 2" key="1">
    <citation type="submission" date="2019-05" db="EMBL/GenBank/DDBJ databases">
        <title>Another draft genome of Portunus trituberculatus and its Hox gene families provides insights of decapod evolution.</title>
        <authorList>
            <person name="Jeong J.-H."/>
            <person name="Song I."/>
            <person name="Kim S."/>
            <person name="Choi T."/>
            <person name="Kim D."/>
            <person name="Ryu S."/>
            <person name="Kim W."/>
        </authorList>
    </citation>
    <scope>NUCLEOTIDE SEQUENCE [LARGE SCALE GENOMIC DNA]</scope>
    <source>
        <tissue evidence="1">Muscle</tissue>
    </source>
</reference>
<evidence type="ECO:0000313" key="1">
    <source>
        <dbReference type="EMBL" id="MPC87108.1"/>
    </source>
</evidence>
<dbReference type="EMBL" id="VSRR010073523">
    <property type="protein sequence ID" value="MPC87108.1"/>
    <property type="molecule type" value="Genomic_DNA"/>
</dbReference>
<keyword evidence="2" id="KW-1185">Reference proteome</keyword>
<evidence type="ECO:0000313" key="2">
    <source>
        <dbReference type="Proteomes" id="UP000324222"/>
    </source>
</evidence>